<evidence type="ECO:0000256" key="8">
    <source>
        <dbReference type="ARBA" id="ARBA00023136"/>
    </source>
</evidence>
<evidence type="ECO:0000256" key="2">
    <source>
        <dbReference type="ARBA" id="ARBA00004496"/>
    </source>
</evidence>
<feature type="region of interest" description="Disordered" evidence="9">
    <location>
        <begin position="1"/>
        <end position="23"/>
    </location>
</feature>
<dbReference type="HOGENOM" id="CLU_796829_0_0_1"/>
<dbReference type="PANTHER" id="PTHR35259">
    <property type="entry name" value="BOMBESIN RECEPTOR-ACTIVATED PROTEIN C6ORF89"/>
    <property type="match status" value="1"/>
</dbReference>
<evidence type="ECO:0000256" key="7">
    <source>
        <dbReference type="ARBA" id="ARBA00023034"/>
    </source>
</evidence>
<evidence type="ECO:0000313" key="12">
    <source>
        <dbReference type="Proteomes" id="UP000001646"/>
    </source>
</evidence>
<protein>
    <recommendedName>
        <fullName evidence="13">Bombesin receptor activated protein</fullName>
    </recommendedName>
</protein>
<comment type="subcellular location">
    <subcellularLocation>
        <location evidence="2">Cytoplasm</location>
    </subcellularLocation>
    <subcellularLocation>
        <location evidence="1">Golgi apparatus membrane</location>
        <topology evidence="1">Single-pass type II membrane protein</topology>
    </subcellularLocation>
</comment>
<proteinExistence type="predicted"/>
<reference evidence="11" key="2">
    <citation type="submission" date="2025-08" db="UniProtKB">
        <authorList>
            <consortium name="Ensembl"/>
        </authorList>
    </citation>
    <scope>IDENTIFICATION</scope>
</reference>
<keyword evidence="5" id="KW-0735">Signal-anchor</keyword>
<evidence type="ECO:0000313" key="11">
    <source>
        <dbReference type="Ensembl" id="ENSACAP00000016407.4"/>
    </source>
</evidence>
<dbReference type="AlphaFoldDB" id="G1KSX6"/>
<dbReference type="GeneTree" id="ENSGT00390000014270"/>
<dbReference type="GO" id="GO:0000139">
    <property type="term" value="C:Golgi membrane"/>
    <property type="evidence" value="ECO:0000318"/>
    <property type="project" value="GO_Central"/>
</dbReference>
<reference evidence="11 12" key="1">
    <citation type="submission" date="2009-12" db="EMBL/GenBank/DDBJ databases">
        <title>The Genome Sequence of Anolis carolinensis (Green Anole Lizard).</title>
        <authorList>
            <consortium name="The Genome Sequencing Platform"/>
            <person name="Di Palma F."/>
            <person name="Alfoldi J."/>
            <person name="Heiman D."/>
            <person name="Young S."/>
            <person name="Grabherr M."/>
            <person name="Johnson J."/>
            <person name="Lander E.S."/>
            <person name="Lindblad-Toh K."/>
        </authorList>
    </citation>
    <scope>NUCLEOTIDE SEQUENCE [LARGE SCALE GENOMIC DNA]</scope>
    <source>
        <strain evidence="11 12">JBL SC #1</strain>
    </source>
</reference>
<evidence type="ECO:0000256" key="6">
    <source>
        <dbReference type="ARBA" id="ARBA00022989"/>
    </source>
</evidence>
<dbReference type="InterPro" id="IPR038757">
    <property type="entry name" value="BRAP"/>
</dbReference>
<evidence type="ECO:0000256" key="1">
    <source>
        <dbReference type="ARBA" id="ARBA00004323"/>
    </source>
</evidence>
<evidence type="ECO:0000256" key="5">
    <source>
        <dbReference type="ARBA" id="ARBA00022968"/>
    </source>
</evidence>
<keyword evidence="4 10" id="KW-0812">Transmembrane</keyword>
<evidence type="ECO:0000256" key="10">
    <source>
        <dbReference type="SAM" id="Phobius"/>
    </source>
</evidence>
<reference evidence="11" key="3">
    <citation type="submission" date="2025-09" db="UniProtKB">
        <authorList>
            <consortium name="Ensembl"/>
        </authorList>
    </citation>
    <scope>IDENTIFICATION</scope>
</reference>
<organism evidence="11 12">
    <name type="scientific">Anolis carolinensis</name>
    <name type="common">Green anole</name>
    <name type="synonym">American chameleon</name>
    <dbReference type="NCBI Taxonomy" id="28377"/>
    <lineage>
        <taxon>Eukaryota</taxon>
        <taxon>Metazoa</taxon>
        <taxon>Chordata</taxon>
        <taxon>Craniata</taxon>
        <taxon>Vertebrata</taxon>
        <taxon>Euteleostomi</taxon>
        <taxon>Lepidosauria</taxon>
        <taxon>Squamata</taxon>
        <taxon>Bifurcata</taxon>
        <taxon>Unidentata</taxon>
        <taxon>Episquamata</taxon>
        <taxon>Toxicofera</taxon>
        <taxon>Iguania</taxon>
        <taxon>Dactyloidae</taxon>
        <taxon>Anolis</taxon>
    </lineage>
</organism>
<dbReference type="Proteomes" id="UP000001646">
    <property type="component" value="Chromosome 4"/>
</dbReference>
<keyword evidence="6 10" id="KW-1133">Transmembrane helix</keyword>
<accession>G1KSX6</accession>
<dbReference type="Ensembl" id="ENSACAT00000016732.4">
    <property type="protein sequence ID" value="ENSACAP00000016407.4"/>
    <property type="gene ID" value="ENSACAG00000016684.4"/>
</dbReference>
<keyword evidence="8 10" id="KW-0472">Membrane</keyword>
<dbReference type="PANTHER" id="PTHR35259:SF1">
    <property type="entry name" value="BOMBESIN RECEPTOR-ACTIVATED PROTEIN C6ORF89"/>
    <property type="match status" value="1"/>
</dbReference>
<name>G1KSX6_ANOCA</name>
<dbReference type="InParanoid" id="G1KSX6"/>
<evidence type="ECO:0000256" key="9">
    <source>
        <dbReference type="SAM" id="MobiDB-lite"/>
    </source>
</evidence>
<keyword evidence="3" id="KW-0963">Cytoplasm</keyword>
<keyword evidence="12" id="KW-1185">Reference proteome</keyword>
<gene>
    <name evidence="11" type="primary">c4h6orf89</name>
</gene>
<dbReference type="Bgee" id="ENSACAG00000016684">
    <property type="expression patterns" value="Expressed in lung and 13 other cell types or tissues"/>
</dbReference>
<evidence type="ECO:0000256" key="4">
    <source>
        <dbReference type="ARBA" id="ARBA00022692"/>
    </source>
</evidence>
<evidence type="ECO:0000256" key="3">
    <source>
        <dbReference type="ARBA" id="ARBA00022490"/>
    </source>
</evidence>
<feature type="transmembrane region" description="Helical" evidence="10">
    <location>
        <begin position="117"/>
        <end position="136"/>
    </location>
</feature>
<sequence length="384" mass="44033">MRRASYIRGSGRSQAWHSPAQIRHHNKPAWEPRRFHGRGCSGLCGLGPFVGIFLPEDMELSANELSIYDKLSETIDLVRQTGYQCGMSEKAIEKFIRQLLEKNEPQRGPPRYPLLMFLYKGLVTLGLVLLTAYFMIQPHTLSVPETTLSRAHVWGSLMNHIRLLPLPITKKYMLEKCQDWLNLDCRQNASLPANCSCCCSVKNLVVGADQGLLSEKFLQLQPFFIKTGQHRPFAEIKYFQYLYPELTNFVIQEDSFERWRNHPRQRLPFQMFRQKSLNKTQILQELFPIFSSLLYPKSVSLENCFLIHHPQLQDKTYRLQNVFVVGSGQLTLNVVPSSLCRTHCETLMVELEAGDIGFANMDYWSTSFSSKGSEPTVVCDGSVS</sequence>
<keyword evidence="7" id="KW-0333">Golgi apparatus</keyword>
<dbReference type="eggNOG" id="ENOG502S363">
    <property type="taxonomic scope" value="Eukaryota"/>
</dbReference>
<evidence type="ECO:0008006" key="13">
    <source>
        <dbReference type="Google" id="ProtNLM"/>
    </source>
</evidence>